<name>A0A9Q1JIB4_9CARY</name>
<proteinExistence type="predicted"/>
<organism evidence="1 2">
    <name type="scientific">Carnegiea gigantea</name>
    <dbReference type="NCBI Taxonomy" id="171969"/>
    <lineage>
        <taxon>Eukaryota</taxon>
        <taxon>Viridiplantae</taxon>
        <taxon>Streptophyta</taxon>
        <taxon>Embryophyta</taxon>
        <taxon>Tracheophyta</taxon>
        <taxon>Spermatophyta</taxon>
        <taxon>Magnoliopsida</taxon>
        <taxon>eudicotyledons</taxon>
        <taxon>Gunneridae</taxon>
        <taxon>Pentapetalae</taxon>
        <taxon>Caryophyllales</taxon>
        <taxon>Cactineae</taxon>
        <taxon>Cactaceae</taxon>
        <taxon>Cactoideae</taxon>
        <taxon>Echinocereeae</taxon>
        <taxon>Carnegiea</taxon>
    </lineage>
</organism>
<dbReference type="InterPro" id="IPR036691">
    <property type="entry name" value="Endo/exonu/phosph_ase_sf"/>
</dbReference>
<evidence type="ECO:0000313" key="1">
    <source>
        <dbReference type="EMBL" id="KAJ8419255.1"/>
    </source>
</evidence>
<dbReference type="PANTHER" id="PTHR33710">
    <property type="entry name" value="BNAC02G09200D PROTEIN"/>
    <property type="match status" value="1"/>
</dbReference>
<reference evidence="1" key="1">
    <citation type="submission" date="2022-04" db="EMBL/GenBank/DDBJ databases">
        <title>Carnegiea gigantea Genome sequencing and assembly v2.</title>
        <authorList>
            <person name="Copetti D."/>
            <person name="Sanderson M.J."/>
            <person name="Burquez A."/>
            <person name="Wojciechowski M.F."/>
        </authorList>
    </citation>
    <scope>NUCLEOTIDE SEQUENCE</scope>
    <source>
        <strain evidence="1">SGP5-SGP5p</strain>
        <tissue evidence="1">Aerial part</tissue>
    </source>
</reference>
<dbReference type="OrthoDB" id="2417874at2759"/>
<dbReference type="PANTHER" id="PTHR33710:SF71">
    <property type="entry name" value="ENDONUCLEASE_EXONUCLEASE_PHOSPHATASE DOMAIN-CONTAINING PROTEIN"/>
    <property type="match status" value="1"/>
</dbReference>
<dbReference type="AlphaFoldDB" id="A0A9Q1JIB4"/>
<dbReference type="EMBL" id="JAKOGI010005748">
    <property type="protein sequence ID" value="KAJ8419255.1"/>
    <property type="molecule type" value="Genomic_DNA"/>
</dbReference>
<sequence length="474" mass="55060">MGGNDIHDFEIRPFADCASACELQELRYLGPCFTWTNKTIWSRIDRVFTNALWYGLFEYSQTRYLPNSLSDHTSMIIETPACPKPHRMFHFYDTWTKPAFLPIVKAQLEACHQYQHGHQLRHLLNRLRSELLQPNRNKFVDLKSQQILAKQALDAIQLQLLEAPLNLDLKQEKALRRDHYIRITSSALNLIKQQSKAEWISQGNDCTKYFFVKMKHRKAETFVYAINDDQGQHHTSFYKVAPVLHQYYHKLLGPSNVDRTPINPQAIQMGTSLTVESQLQLCKPFSEKDIKDATFSISNLKSPGPDGYNSSFFKTTWPLLGGLICHTVHRFFYTRRAQLLNSVIFGMYNYWAIIFILPQEVINQINQIRKIFLWSGTADYKRTPYISWSTTCTLKKFGGFGLKNLAAWNKACIAKLVKDILKHGPANQMSPARLEERDYTVKKGYLWLMGDQTNKPWSILIWSRTIIPRHSFTA</sequence>
<comment type="caution">
    <text evidence="1">The sequence shown here is derived from an EMBL/GenBank/DDBJ whole genome shotgun (WGS) entry which is preliminary data.</text>
</comment>
<dbReference type="Proteomes" id="UP001153076">
    <property type="component" value="Unassembled WGS sequence"/>
</dbReference>
<accession>A0A9Q1JIB4</accession>
<gene>
    <name evidence="1" type="ORF">Cgig2_017470</name>
</gene>
<protein>
    <submittedName>
        <fullName evidence="1">Uncharacterized protein</fullName>
    </submittedName>
</protein>
<keyword evidence="2" id="KW-1185">Reference proteome</keyword>
<evidence type="ECO:0000313" key="2">
    <source>
        <dbReference type="Proteomes" id="UP001153076"/>
    </source>
</evidence>
<dbReference type="SUPFAM" id="SSF56219">
    <property type="entry name" value="DNase I-like"/>
    <property type="match status" value="1"/>
</dbReference>